<proteinExistence type="predicted"/>
<keyword evidence="1" id="KW-0472">Membrane</keyword>
<dbReference type="EMBL" id="JAHXZJ010002609">
    <property type="protein sequence ID" value="KAH0541012.1"/>
    <property type="molecule type" value="Genomic_DNA"/>
</dbReference>
<gene>
    <name evidence="2" type="ORF">KQX54_020790</name>
</gene>
<name>A0AAV7I2B3_COTGL</name>
<keyword evidence="1" id="KW-1133">Transmembrane helix</keyword>
<dbReference type="Proteomes" id="UP000826195">
    <property type="component" value="Unassembled WGS sequence"/>
</dbReference>
<accession>A0AAV7I2B3</accession>
<feature type="transmembrane region" description="Helical" evidence="1">
    <location>
        <begin position="93"/>
        <end position="117"/>
    </location>
</feature>
<reference evidence="2 3" key="1">
    <citation type="journal article" date="2021" name="J. Hered.">
        <title>A chromosome-level genome assembly of the parasitoid wasp, Cotesia glomerata (Hymenoptera: Braconidae).</title>
        <authorList>
            <person name="Pinto B.J."/>
            <person name="Weis J.J."/>
            <person name="Gamble T."/>
            <person name="Ode P.J."/>
            <person name="Paul R."/>
            <person name="Zaspel J.M."/>
        </authorList>
    </citation>
    <scope>NUCLEOTIDE SEQUENCE [LARGE SCALE GENOMIC DNA]</scope>
    <source>
        <strain evidence="2">CgM1</strain>
    </source>
</reference>
<keyword evidence="3" id="KW-1185">Reference proteome</keyword>
<sequence>MDELGERGVRHSFKLEDPHVHIHSSIALFAGYIILYVPQENGELRIENYQTLIFSSSLVYSSSRSRARRLTRANLSCKQFVSWIMKLIKRIALFYYHSICFERFLVLLIPNGSWFMANRVRGWNREENFK</sequence>
<evidence type="ECO:0000256" key="1">
    <source>
        <dbReference type="SAM" id="Phobius"/>
    </source>
</evidence>
<organism evidence="2 3">
    <name type="scientific">Cotesia glomerata</name>
    <name type="common">Lepidopteran parasitic wasp</name>
    <name type="synonym">Apanteles glomeratus</name>
    <dbReference type="NCBI Taxonomy" id="32391"/>
    <lineage>
        <taxon>Eukaryota</taxon>
        <taxon>Metazoa</taxon>
        <taxon>Ecdysozoa</taxon>
        <taxon>Arthropoda</taxon>
        <taxon>Hexapoda</taxon>
        <taxon>Insecta</taxon>
        <taxon>Pterygota</taxon>
        <taxon>Neoptera</taxon>
        <taxon>Endopterygota</taxon>
        <taxon>Hymenoptera</taxon>
        <taxon>Apocrita</taxon>
        <taxon>Ichneumonoidea</taxon>
        <taxon>Braconidae</taxon>
        <taxon>Microgastrinae</taxon>
        <taxon>Cotesia</taxon>
    </lineage>
</organism>
<protein>
    <submittedName>
        <fullName evidence="2">Uncharacterized protein</fullName>
    </submittedName>
</protein>
<evidence type="ECO:0000313" key="3">
    <source>
        <dbReference type="Proteomes" id="UP000826195"/>
    </source>
</evidence>
<evidence type="ECO:0000313" key="2">
    <source>
        <dbReference type="EMBL" id="KAH0541012.1"/>
    </source>
</evidence>
<dbReference type="AlphaFoldDB" id="A0AAV7I2B3"/>
<comment type="caution">
    <text evidence="2">The sequence shown here is derived from an EMBL/GenBank/DDBJ whole genome shotgun (WGS) entry which is preliminary data.</text>
</comment>
<keyword evidence="1" id="KW-0812">Transmembrane</keyword>